<dbReference type="GO" id="GO:0005524">
    <property type="term" value="F:ATP binding"/>
    <property type="evidence" value="ECO:0007669"/>
    <property type="project" value="UniProtKB-KW"/>
</dbReference>
<reference evidence="5 6" key="1">
    <citation type="submission" date="2024-08" db="EMBL/GenBank/DDBJ databases">
        <title>Whole-genome sequencing of halo(alkali)philic microorganisms from hypersaline lakes.</title>
        <authorList>
            <person name="Sorokin D.Y."/>
            <person name="Merkel A.Y."/>
            <person name="Messina E."/>
            <person name="Yakimov M."/>
        </authorList>
    </citation>
    <scope>NUCLEOTIDE SEQUENCE [LARGE SCALE GENOMIC DNA]</scope>
    <source>
        <strain evidence="5 6">Cl-TMA</strain>
    </source>
</reference>
<keyword evidence="6" id="KW-1185">Reference proteome</keyword>
<evidence type="ECO:0000256" key="3">
    <source>
        <dbReference type="ARBA" id="ARBA00022840"/>
    </source>
</evidence>
<dbReference type="PROSITE" id="PS50893">
    <property type="entry name" value="ABC_TRANSPORTER_2"/>
    <property type="match status" value="1"/>
</dbReference>
<keyword evidence="1" id="KW-0813">Transport</keyword>
<name>A0ABV4TXM5_9GAMM</name>
<dbReference type="InterPro" id="IPR003593">
    <property type="entry name" value="AAA+_ATPase"/>
</dbReference>
<evidence type="ECO:0000256" key="1">
    <source>
        <dbReference type="ARBA" id="ARBA00022448"/>
    </source>
</evidence>
<protein>
    <submittedName>
        <fullName evidence="5">ABC transporter ATP-binding protein</fullName>
    </submittedName>
</protein>
<dbReference type="RefSeq" id="WP_373656863.1">
    <property type="nucleotide sequence ID" value="NZ_JBGUAW010000010.1"/>
</dbReference>
<dbReference type="SUPFAM" id="SSF52540">
    <property type="entry name" value="P-loop containing nucleoside triphosphate hydrolases"/>
    <property type="match status" value="1"/>
</dbReference>
<proteinExistence type="predicted"/>
<dbReference type="EMBL" id="JBGUAW010000010">
    <property type="protein sequence ID" value="MFA9462077.1"/>
    <property type="molecule type" value="Genomic_DNA"/>
</dbReference>
<evidence type="ECO:0000256" key="2">
    <source>
        <dbReference type="ARBA" id="ARBA00022741"/>
    </source>
</evidence>
<dbReference type="Gene3D" id="3.40.50.300">
    <property type="entry name" value="P-loop containing nucleotide triphosphate hydrolases"/>
    <property type="match status" value="1"/>
</dbReference>
<dbReference type="SMART" id="SM00382">
    <property type="entry name" value="AAA"/>
    <property type="match status" value="1"/>
</dbReference>
<dbReference type="InterPro" id="IPR027417">
    <property type="entry name" value="P-loop_NTPase"/>
</dbReference>
<dbReference type="PANTHER" id="PTHR43023">
    <property type="entry name" value="PROTEIN TRIGALACTOSYLDIACYLGLYCEROL 3, CHLOROPLASTIC"/>
    <property type="match status" value="1"/>
</dbReference>
<keyword evidence="2" id="KW-0547">Nucleotide-binding</keyword>
<comment type="caution">
    <text evidence="5">The sequence shown here is derived from an EMBL/GenBank/DDBJ whole genome shotgun (WGS) entry which is preliminary data.</text>
</comment>
<keyword evidence="3 5" id="KW-0067">ATP-binding</keyword>
<dbReference type="Pfam" id="PF00005">
    <property type="entry name" value="ABC_tran"/>
    <property type="match status" value="1"/>
</dbReference>
<evidence type="ECO:0000313" key="5">
    <source>
        <dbReference type="EMBL" id="MFA9462077.1"/>
    </source>
</evidence>
<dbReference type="InterPro" id="IPR003439">
    <property type="entry name" value="ABC_transporter-like_ATP-bd"/>
</dbReference>
<feature type="domain" description="ABC transporter" evidence="4">
    <location>
        <begin position="10"/>
        <end position="251"/>
    </location>
</feature>
<accession>A0ABV4TXM5</accession>
<gene>
    <name evidence="5" type="ORF">ACERLL_14750</name>
</gene>
<dbReference type="Proteomes" id="UP001575181">
    <property type="component" value="Unassembled WGS sequence"/>
</dbReference>
<dbReference type="PANTHER" id="PTHR43023:SF3">
    <property type="entry name" value="PROTEIN TRIGALACTOSYLDIACYLGLYCEROL 3, CHLOROPLASTIC"/>
    <property type="match status" value="1"/>
</dbReference>
<evidence type="ECO:0000313" key="6">
    <source>
        <dbReference type="Proteomes" id="UP001575181"/>
    </source>
</evidence>
<organism evidence="5 6">
    <name type="scientific">Thiohalorhabdus methylotrophus</name>
    <dbReference type="NCBI Taxonomy" id="3242694"/>
    <lineage>
        <taxon>Bacteria</taxon>
        <taxon>Pseudomonadati</taxon>
        <taxon>Pseudomonadota</taxon>
        <taxon>Gammaproteobacteria</taxon>
        <taxon>Thiohalorhabdales</taxon>
        <taxon>Thiohalorhabdaceae</taxon>
        <taxon>Thiohalorhabdus</taxon>
    </lineage>
</organism>
<sequence>MAAEHGNAVIRIEHLSTRIGDSWIHHDLNLEVCRGEILAIMGGSGGGKSVLLHQIMGLLRPTEGRIRVMDTDVHRASPAELRRVRRKWGIVFQTGALFSTLSLLDNVAFPLREMARYRSSLDEGTIRDLAWLALANVSLGPQDGLKKPGAISEGMVKRTALARALILEPELLILDEPITGLDPVLSGEFIALLNDLREEYNFTGLVVSHNMNALANFADRFAVLADGGFKGIGTLEELAAIEHPFIRGLFAPTSGQERMFRLSHRAE</sequence>
<evidence type="ECO:0000259" key="4">
    <source>
        <dbReference type="PROSITE" id="PS50893"/>
    </source>
</evidence>